<evidence type="ECO:0000313" key="1">
    <source>
        <dbReference type="EMBL" id="MBU9763419.1"/>
    </source>
</evidence>
<dbReference type="RefSeq" id="WP_217155458.1">
    <property type="nucleotide sequence ID" value="NZ_VOMB01000009.1"/>
</dbReference>
<evidence type="ECO:0000313" key="2">
    <source>
        <dbReference type="Proteomes" id="UP000812982"/>
    </source>
</evidence>
<gene>
    <name evidence="1" type="ORF">FR943_06130</name>
</gene>
<name>A0ABS6KII9_9MYCO</name>
<reference evidence="1 2" key="1">
    <citation type="journal article" date="2021" name="Sci. Rep.">
        <title>Phenotypic and genomic hallmarks of a novel, potentially pathogenic rapidly growing Mycobacterium species related to the Mycobacterium fortuitum complex.</title>
        <authorList>
            <person name="Gharbi R."/>
            <person name="Khanna V."/>
            <person name="Frigui W."/>
            <person name="Mhenni B."/>
            <person name="Brosch R."/>
            <person name="Mardassi H."/>
        </authorList>
    </citation>
    <scope>NUCLEOTIDE SEQUENCE [LARGE SCALE GENOMIC DNA]</scope>
    <source>
        <strain evidence="1 2">TNTM28</strain>
    </source>
</reference>
<organism evidence="1 2">
    <name type="scientific">[Mycobacterium] fortunisiensis</name>
    <dbReference type="NCBI Taxonomy" id="2600579"/>
    <lineage>
        <taxon>Bacteria</taxon>
        <taxon>Bacillati</taxon>
        <taxon>Actinomycetota</taxon>
        <taxon>Actinomycetes</taxon>
        <taxon>Mycobacteriales</taxon>
        <taxon>Mycobacteriaceae</taxon>
        <taxon>Mycolicibacterium</taxon>
    </lineage>
</organism>
<comment type="caution">
    <text evidence="1">The sequence shown here is derived from an EMBL/GenBank/DDBJ whole genome shotgun (WGS) entry which is preliminary data.</text>
</comment>
<dbReference type="EMBL" id="VOMB01000009">
    <property type="protein sequence ID" value="MBU9763419.1"/>
    <property type="molecule type" value="Genomic_DNA"/>
</dbReference>
<protein>
    <recommendedName>
        <fullName evidence="3">DUF4267 domain-containing protein</fullName>
    </recommendedName>
</protein>
<keyword evidence="2" id="KW-1185">Reference proteome</keyword>
<dbReference type="Proteomes" id="UP000812982">
    <property type="component" value="Unassembled WGS sequence"/>
</dbReference>
<sequence length="134" mass="13795">MTSTQSSSLIRTFFALRFATGVAAWLAPNKTGRLIGLNAGRDQPFTTQLFGSRELTLALAITETSPELRKRALQMGLLTDVLDVIAAARGIRARTLPTTGAIIAGGGAALFAGLGIAALTNNGPTAAAAIASQR</sequence>
<proteinExistence type="predicted"/>
<evidence type="ECO:0008006" key="3">
    <source>
        <dbReference type="Google" id="ProtNLM"/>
    </source>
</evidence>
<accession>A0ABS6KII9</accession>